<comment type="similarity">
    <text evidence="2">Belongs to the MotB family.</text>
</comment>
<dbReference type="GO" id="GO:0005886">
    <property type="term" value="C:plasma membrane"/>
    <property type="evidence" value="ECO:0007669"/>
    <property type="project" value="UniProtKB-SubCell"/>
</dbReference>
<evidence type="ECO:0000256" key="2">
    <source>
        <dbReference type="ARBA" id="ARBA00008914"/>
    </source>
</evidence>
<dbReference type="OrthoDB" id="9805566at2"/>
<sequence>MARKKKRADSQASDAWLVTFSDLVTLLLTFFVLLLSMSSMDHEIISRISLAPPGMQQIGAAGGATPSTRIKVVKEILEDPETIMKNKDKLKDLLLPDVNLPPTINRKEALNDIEILQHPEGIVIALTDRLVFEDGSYTLTPVAREVLNTVSDVLNFSTADVNISGHTDNTTYPNVNSFELSGFRALSVLEHFLLKGHRPARFSVSGYGADRPLFPNDGSDNKIKNNRVEVLLKTTQWLGRYT</sequence>
<dbReference type="PANTHER" id="PTHR30329">
    <property type="entry name" value="STATOR ELEMENT OF FLAGELLAR MOTOR COMPLEX"/>
    <property type="match status" value="1"/>
</dbReference>
<accession>A0A1M7TB43</accession>
<dbReference type="PANTHER" id="PTHR30329:SF21">
    <property type="entry name" value="LIPOPROTEIN YIAD-RELATED"/>
    <property type="match status" value="1"/>
</dbReference>
<evidence type="ECO:0000256" key="4">
    <source>
        <dbReference type="ARBA" id="ARBA00022692"/>
    </source>
</evidence>
<evidence type="ECO:0000256" key="8">
    <source>
        <dbReference type="SAM" id="Phobius"/>
    </source>
</evidence>
<keyword evidence="4 8" id="KW-0812">Transmembrane</keyword>
<dbReference type="STRING" id="1121455.SAMN02745728_01801"/>
<dbReference type="CDD" id="cd07185">
    <property type="entry name" value="OmpA_C-like"/>
    <property type="match status" value="1"/>
</dbReference>
<evidence type="ECO:0000256" key="3">
    <source>
        <dbReference type="ARBA" id="ARBA00022475"/>
    </source>
</evidence>
<dbReference type="Pfam" id="PF00691">
    <property type="entry name" value="OmpA"/>
    <property type="match status" value="1"/>
</dbReference>
<dbReference type="AlphaFoldDB" id="A0A1M7TB43"/>
<gene>
    <name evidence="10" type="ORF">SAMN02745728_01801</name>
</gene>
<dbReference type="SUPFAM" id="SSF103088">
    <property type="entry name" value="OmpA-like"/>
    <property type="match status" value="1"/>
</dbReference>
<dbReference type="Gene3D" id="3.30.1330.60">
    <property type="entry name" value="OmpA-like domain"/>
    <property type="match status" value="1"/>
</dbReference>
<evidence type="ECO:0000256" key="7">
    <source>
        <dbReference type="PROSITE-ProRule" id="PRU00473"/>
    </source>
</evidence>
<feature type="transmembrane region" description="Helical" evidence="8">
    <location>
        <begin position="15"/>
        <end position="37"/>
    </location>
</feature>
<dbReference type="Pfam" id="PF13677">
    <property type="entry name" value="MotB_plug"/>
    <property type="match status" value="1"/>
</dbReference>
<dbReference type="InterPro" id="IPR036737">
    <property type="entry name" value="OmpA-like_sf"/>
</dbReference>
<dbReference type="InterPro" id="IPR006665">
    <property type="entry name" value="OmpA-like"/>
</dbReference>
<evidence type="ECO:0000313" key="10">
    <source>
        <dbReference type="EMBL" id="SHN67949.1"/>
    </source>
</evidence>
<feature type="domain" description="OmpA-like" evidence="9">
    <location>
        <begin position="119"/>
        <end position="236"/>
    </location>
</feature>
<proteinExistence type="inferred from homology"/>
<protein>
    <submittedName>
        <fullName evidence="10">Chemotaxis protein MotB</fullName>
    </submittedName>
</protein>
<dbReference type="InterPro" id="IPR050330">
    <property type="entry name" value="Bact_OuterMem_StrucFunc"/>
</dbReference>
<dbReference type="Proteomes" id="UP000186469">
    <property type="component" value="Unassembled WGS sequence"/>
</dbReference>
<dbReference type="PROSITE" id="PS51123">
    <property type="entry name" value="OMPA_2"/>
    <property type="match status" value="1"/>
</dbReference>
<comment type="subcellular location">
    <subcellularLocation>
        <location evidence="1">Cell membrane</location>
        <topology evidence="1">Single-pass membrane protein</topology>
    </subcellularLocation>
</comment>
<name>A0A1M7TB43_9BACT</name>
<organism evidence="10 11">
    <name type="scientific">Desulfovibrio litoralis DSM 11393</name>
    <dbReference type="NCBI Taxonomy" id="1121455"/>
    <lineage>
        <taxon>Bacteria</taxon>
        <taxon>Pseudomonadati</taxon>
        <taxon>Thermodesulfobacteriota</taxon>
        <taxon>Desulfovibrionia</taxon>
        <taxon>Desulfovibrionales</taxon>
        <taxon>Desulfovibrionaceae</taxon>
        <taxon>Desulfovibrio</taxon>
    </lineage>
</organism>
<evidence type="ECO:0000256" key="1">
    <source>
        <dbReference type="ARBA" id="ARBA00004162"/>
    </source>
</evidence>
<keyword evidence="5 8" id="KW-1133">Transmembrane helix</keyword>
<evidence type="ECO:0000313" key="11">
    <source>
        <dbReference type="Proteomes" id="UP000186469"/>
    </source>
</evidence>
<dbReference type="InterPro" id="IPR025713">
    <property type="entry name" value="MotB-like_N_dom"/>
</dbReference>
<dbReference type="EMBL" id="FRDI01000009">
    <property type="protein sequence ID" value="SHN67949.1"/>
    <property type="molecule type" value="Genomic_DNA"/>
</dbReference>
<reference evidence="10 11" key="1">
    <citation type="submission" date="2016-12" db="EMBL/GenBank/DDBJ databases">
        <authorList>
            <person name="Song W.-J."/>
            <person name="Kurnit D.M."/>
        </authorList>
    </citation>
    <scope>NUCLEOTIDE SEQUENCE [LARGE SCALE GENOMIC DNA]</scope>
    <source>
        <strain evidence="10 11">DSM 11393</strain>
    </source>
</reference>
<keyword evidence="3" id="KW-1003">Cell membrane</keyword>
<evidence type="ECO:0000256" key="6">
    <source>
        <dbReference type="ARBA" id="ARBA00023136"/>
    </source>
</evidence>
<keyword evidence="6 7" id="KW-0472">Membrane</keyword>
<evidence type="ECO:0000256" key="5">
    <source>
        <dbReference type="ARBA" id="ARBA00022989"/>
    </source>
</evidence>
<dbReference type="RefSeq" id="WP_072697487.1">
    <property type="nucleotide sequence ID" value="NZ_FRDI01000009.1"/>
</dbReference>
<keyword evidence="11" id="KW-1185">Reference proteome</keyword>
<evidence type="ECO:0000259" key="9">
    <source>
        <dbReference type="PROSITE" id="PS51123"/>
    </source>
</evidence>